<comment type="similarity">
    <text evidence="2">Belongs to the SusD family.</text>
</comment>
<feature type="domain" description="SusD-like N-terminal" evidence="7">
    <location>
        <begin position="92"/>
        <end position="230"/>
    </location>
</feature>
<dbReference type="RefSeq" id="WP_162443730.1">
    <property type="nucleotide sequence ID" value="NZ_CP048222.1"/>
</dbReference>
<evidence type="ECO:0000259" key="7">
    <source>
        <dbReference type="Pfam" id="PF14322"/>
    </source>
</evidence>
<dbReference type="Proteomes" id="UP000480178">
    <property type="component" value="Chromosome"/>
</dbReference>
<dbReference type="Gene3D" id="1.25.40.390">
    <property type="match status" value="1"/>
</dbReference>
<evidence type="ECO:0000256" key="1">
    <source>
        <dbReference type="ARBA" id="ARBA00004442"/>
    </source>
</evidence>
<proteinExistence type="inferred from homology"/>
<feature type="domain" description="RagB/SusD" evidence="6">
    <location>
        <begin position="276"/>
        <end position="580"/>
    </location>
</feature>
<evidence type="ECO:0000259" key="6">
    <source>
        <dbReference type="Pfam" id="PF07980"/>
    </source>
</evidence>
<evidence type="ECO:0000256" key="5">
    <source>
        <dbReference type="ARBA" id="ARBA00023237"/>
    </source>
</evidence>
<accession>A0A6C0GIE1</accession>
<evidence type="ECO:0000256" key="2">
    <source>
        <dbReference type="ARBA" id="ARBA00006275"/>
    </source>
</evidence>
<dbReference type="PROSITE" id="PS51257">
    <property type="entry name" value="PROKAR_LIPOPROTEIN"/>
    <property type="match status" value="1"/>
</dbReference>
<dbReference type="InterPro" id="IPR033985">
    <property type="entry name" value="SusD-like_N"/>
</dbReference>
<dbReference type="Pfam" id="PF14322">
    <property type="entry name" value="SusD-like_3"/>
    <property type="match status" value="1"/>
</dbReference>
<dbReference type="EMBL" id="CP048222">
    <property type="protein sequence ID" value="QHT67707.1"/>
    <property type="molecule type" value="Genomic_DNA"/>
</dbReference>
<evidence type="ECO:0000256" key="3">
    <source>
        <dbReference type="ARBA" id="ARBA00022729"/>
    </source>
</evidence>
<dbReference type="InterPro" id="IPR012944">
    <property type="entry name" value="SusD_RagB_dom"/>
</dbReference>
<keyword evidence="4" id="KW-0472">Membrane</keyword>
<name>A0A6C0GIE1_9BACT</name>
<evidence type="ECO:0000313" key="8">
    <source>
        <dbReference type="EMBL" id="QHT67707.1"/>
    </source>
</evidence>
<dbReference type="InterPro" id="IPR011990">
    <property type="entry name" value="TPR-like_helical_dom_sf"/>
</dbReference>
<keyword evidence="5" id="KW-0998">Cell outer membrane</keyword>
<dbReference type="Pfam" id="PF07980">
    <property type="entry name" value="SusD_RagB"/>
    <property type="match status" value="1"/>
</dbReference>
<evidence type="ECO:0000256" key="4">
    <source>
        <dbReference type="ARBA" id="ARBA00023136"/>
    </source>
</evidence>
<gene>
    <name evidence="8" type="ORF">GXP67_14240</name>
</gene>
<dbReference type="KEGG" id="rhoz:GXP67_14240"/>
<sequence>MKNIITIVAGFLLAGAVLVACKESFLEEPPRGTFSESVLKNRAGIDGLLIGSYSLLDGVGGPSGNWEAAGSNWVFGNVTSDDAYKGTDAGDQIEINPIERYEALPTNGYFNFKWRHQYDGVSRANDVLRLLPEAKDIPEAEQLQITAEARFLRGYYHFDAKRMWNKVPYIDENTVKFTDFTTANVPNNTDIWPQIEEDIKFAYDNLPETQLQVGRVNKWAAGAYLGKVYMYQRKFAEAKQIFDNVIANGKTSGGKKYALNPQYHDNFRVTGNNSAESVFAAQTSVNDGSNGTNANWGDILNFTYGGGPGGCCGFHQPSQNLVNAHKTDATGLPMLDTFNQADVKSDQGVLATQTFEPYQGSLDPRLDWSVGRRGIPHLDWGNHPGASWIRDQVYAGPYSPKKNHYYQSDLGKNTDGSSWTSGLTNININLMRFADVLLMAAEAEVEAGSLEQARAYVNLIRERAKNPEGFVKKADGTPAANYVINTYTAPWADQETARKAVRFERRLELAMEGHRFFDLVRWGIAAETINAYLAKEKTLRQYLIGATFTAGVDEYFPIPEQQIVLSTVNGQPTLQQNPGY</sequence>
<comment type="subcellular location">
    <subcellularLocation>
        <location evidence="1">Cell outer membrane</location>
    </subcellularLocation>
</comment>
<evidence type="ECO:0000313" key="9">
    <source>
        <dbReference type="Proteomes" id="UP000480178"/>
    </source>
</evidence>
<protein>
    <submittedName>
        <fullName evidence="8">RagB/SusD family nutrient uptake outer membrane protein</fullName>
    </submittedName>
</protein>
<dbReference type="SUPFAM" id="SSF48452">
    <property type="entry name" value="TPR-like"/>
    <property type="match status" value="1"/>
</dbReference>
<reference evidence="8 9" key="1">
    <citation type="submission" date="2020-01" db="EMBL/GenBank/DDBJ databases">
        <authorList>
            <person name="Kim M.K."/>
        </authorList>
    </citation>
    <scope>NUCLEOTIDE SEQUENCE [LARGE SCALE GENOMIC DNA]</scope>
    <source>
        <strain evidence="8 9">172606-1</strain>
    </source>
</reference>
<dbReference type="GO" id="GO:0009279">
    <property type="term" value="C:cell outer membrane"/>
    <property type="evidence" value="ECO:0007669"/>
    <property type="project" value="UniProtKB-SubCell"/>
</dbReference>
<dbReference type="AlphaFoldDB" id="A0A6C0GIE1"/>
<keyword evidence="9" id="KW-1185">Reference proteome</keyword>
<organism evidence="8 9">
    <name type="scientific">Rhodocytophaga rosea</name>
    <dbReference type="NCBI Taxonomy" id="2704465"/>
    <lineage>
        <taxon>Bacteria</taxon>
        <taxon>Pseudomonadati</taxon>
        <taxon>Bacteroidota</taxon>
        <taxon>Cytophagia</taxon>
        <taxon>Cytophagales</taxon>
        <taxon>Rhodocytophagaceae</taxon>
        <taxon>Rhodocytophaga</taxon>
    </lineage>
</organism>
<keyword evidence="3" id="KW-0732">Signal</keyword>